<evidence type="ECO:0000313" key="3">
    <source>
        <dbReference type="EMBL" id="NYE75183.1"/>
    </source>
</evidence>
<comment type="similarity">
    <text evidence="1">Belongs to the short-chain dehydrogenases/reductases (SDR) family.</text>
</comment>
<dbReference type="SUPFAM" id="SSF51735">
    <property type="entry name" value="NAD(P)-binding Rossmann-fold domains"/>
    <property type="match status" value="1"/>
</dbReference>
<dbReference type="InterPro" id="IPR050259">
    <property type="entry name" value="SDR"/>
</dbReference>
<dbReference type="Gene3D" id="3.40.50.720">
    <property type="entry name" value="NAD(P)-binding Rossmann-like Domain"/>
    <property type="match status" value="1"/>
</dbReference>
<name>A0A7Y9IDZ0_9ACTN</name>
<dbReference type="PANTHER" id="PTHR42879:SF6">
    <property type="entry name" value="NADPH-DEPENDENT REDUCTASE BACG"/>
    <property type="match status" value="1"/>
</dbReference>
<accession>A0A7Y9IDZ0</accession>
<keyword evidence="2" id="KW-0560">Oxidoreductase</keyword>
<dbReference type="GO" id="GO:0032787">
    <property type="term" value="P:monocarboxylic acid metabolic process"/>
    <property type="evidence" value="ECO:0007669"/>
    <property type="project" value="UniProtKB-ARBA"/>
</dbReference>
<dbReference type="PROSITE" id="PS00061">
    <property type="entry name" value="ADH_SHORT"/>
    <property type="match status" value="1"/>
</dbReference>
<dbReference type="PRINTS" id="PR00081">
    <property type="entry name" value="GDHRDH"/>
</dbReference>
<dbReference type="GO" id="GO:0016491">
    <property type="term" value="F:oxidoreductase activity"/>
    <property type="evidence" value="ECO:0007669"/>
    <property type="project" value="UniProtKB-KW"/>
</dbReference>
<gene>
    <name evidence="3" type="ORF">BKA15_006512</name>
</gene>
<dbReference type="CDD" id="cd05233">
    <property type="entry name" value="SDR_c"/>
    <property type="match status" value="1"/>
</dbReference>
<organism evidence="3 4">
    <name type="scientific">Microlunatus parietis</name>
    <dbReference type="NCBI Taxonomy" id="682979"/>
    <lineage>
        <taxon>Bacteria</taxon>
        <taxon>Bacillati</taxon>
        <taxon>Actinomycetota</taxon>
        <taxon>Actinomycetes</taxon>
        <taxon>Propionibacteriales</taxon>
        <taxon>Propionibacteriaceae</taxon>
        <taxon>Microlunatus</taxon>
    </lineage>
</organism>
<dbReference type="Proteomes" id="UP000569914">
    <property type="component" value="Unassembled WGS sequence"/>
</dbReference>
<dbReference type="InterPro" id="IPR036291">
    <property type="entry name" value="NAD(P)-bd_dom_sf"/>
</dbReference>
<sequence length="263" mass="26448">MQREFSGRVALITGASQGIGAALAEAFAAAGAAVVIMARRADRLAEVADRIVAAGGAARAVVGDVTRDDSARDAVAAAREEFGRLDVAVNNAADGPPPRLLAELTPADFERSIGVDLTGTFLGMRHQIPAMIDSGGGAIVNLASVAALGGISHFTAYVAAKSGIIGMSRTAALDYAPQGVRVNVVAPGPILTEHLRAAGPTAQQAAAAAVPIGRVGTTDDIAAAVLWLCSDAASYVTGVTLPVDGGQSAGTRLERPYTPGEAL</sequence>
<keyword evidence="4" id="KW-1185">Reference proteome</keyword>
<evidence type="ECO:0000256" key="1">
    <source>
        <dbReference type="ARBA" id="ARBA00006484"/>
    </source>
</evidence>
<dbReference type="Pfam" id="PF13561">
    <property type="entry name" value="adh_short_C2"/>
    <property type="match status" value="1"/>
</dbReference>
<dbReference type="InterPro" id="IPR002347">
    <property type="entry name" value="SDR_fam"/>
</dbReference>
<reference evidence="3 4" key="1">
    <citation type="submission" date="2020-07" db="EMBL/GenBank/DDBJ databases">
        <title>Sequencing the genomes of 1000 actinobacteria strains.</title>
        <authorList>
            <person name="Klenk H.-P."/>
        </authorList>
    </citation>
    <scope>NUCLEOTIDE SEQUENCE [LARGE SCALE GENOMIC DNA]</scope>
    <source>
        <strain evidence="3 4">DSM 22083</strain>
    </source>
</reference>
<proteinExistence type="inferred from homology"/>
<dbReference type="InterPro" id="IPR020904">
    <property type="entry name" value="Sc_DH/Rdtase_CS"/>
</dbReference>
<dbReference type="PANTHER" id="PTHR42879">
    <property type="entry name" value="3-OXOACYL-(ACYL-CARRIER-PROTEIN) REDUCTASE"/>
    <property type="match status" value="1"/>
</dbReference>
<dbReference type="RefSeq" id="WP_179757730.1">
    <property type="nucleotide sequence ID" value="NZ_JACCBU010000001.1"/>
</dbReference>
<dbReference type="NCBIfam" id="NF005559">
    <property type="entry name" value="PRK07231.1"/>
    <property type="match status" value="1"/>
</dbReference>
<dbReference type="EMBL" id="JACCBU010000001">
    <property type="protein sequence ID" value="NYE75183.1"/>
    <property type="molecule type" value="Genomic_DNA"/>
</dbReference>
<dbReference type="AlphaFoldDB" id="A0A7Y9IDZ0"/>
<protein>
    <submittedName>
        <fullName evidence="3">NAD(P)-dependent dehydrogenase (Short-subunit alcohol dehydrogenase family)</fullName>
    </submittedName>
</protein>
<evidence type="ECO:0000256" key="2">
    <source>
        <dbReference type="ARBA" id="ARBA00023002"/>
    </source>
</evidence>
<dbReference type="FunFam" id="3.40.50.720:FF:000084">
    <property type="entry name" value="Short-chain dehydrogenase reductase"/>
    <property type="match status" value="1"/>
</dbReference>
<evidence type="ECO:0000313" key="4">
    <source>
        <dbReference type="Proteomes" id="UP000569914"/>
    </source>
</evidence>
<comment type="caution">
    <text evidence="3">The sequence shown here is derived from an EMBL/GenBank/DDBJ whole genome shotgun (WGS) entry which is preliminary data.</text>
</comment>
<dbReference type="PRINTS" id="PR00080">
    <property type="entry name" value="SDRFAMILY"/>
</dbReference>